<feature type="binding site" evidence="15">
    <location>
        <position position="156"/>
    </location>
    <ligand>
        <name>substrate</name>
    </ligand>
</feature>
<dbReference type="GO" id="GO:0042744">
    <property type="term" value="P:hydrogen peroxide catabolic process"/>
    <property type="evidence" value="ECO:0007669"/>
    <property type="project" value="UniProtKB-KW"/>
</dbReference>
<dbReference type="InterPro" id="IPR000823">
    <property type="entry name" value="Peroxidase_pln"/>
</dbReference>
<dbReference type="CDD" id="cd00693">
    <property type="entry name" value="secretory_peroxidase"/>
    <property type="match status" value="1"/>
</dbReference>
<comment type="similarity">
    <text evidence="19">Belongs to the peroxidase family. Classical plant (class III) peroxidase subfamily.</text>
</comment>
<feature type="site" description="Transition state stabilizer" evidence="17">
    <location>
        <position position="59"/>
    </location>
</feature>
<feature type="binding site" description="axial binding residue" evidence="16">
    <location>
        <position position="186"/>
    </location>
    <ligand>
        <name>heme b</name>
        <dbReference type="ChEBI" id="CHEBI:60344"/>
    </ligand>
    <ligandPart>
        <name>Fe</name>
        <dbReference type="ChEBI" id="CHEBI:18248"/>
    </ligandPart>
</feature>
<dbReference type="PRINTS" id="PR00461">
    <property type="entry name" value="PLPEROXIDASE"/>
</dbReference>
<feature type="binding site" evidence="16">
    <location>
        <position position="67"/>
    </location>
    <ligand>
        <name>Ca(2+)</name>
        <dbReference type="ChEBI" id="CHEBI:29108"/>
        <label>1</label>
    </ligand>
</feature>
<feature type="chain" id="PRO_5031597520" description="Peroxidase" evidence="19">
    <location>
        <begin position="18"/>
        <end position="320"/>
    </location>
</feature>
<dbReference type="GO" id="GO:0020037">
    <property type="term" value="F:heme binding"/>
    <property type="evidence" value="ECO:0007669"/>
    <property type="project" value="UniProtKB-UniRule"/>
</dbReference>
<evidence type="ECO:0000313" key="22">
    <source>
        <dbReference type="Proteomes" id="UP000596660"/>
    </source>
</evidence>
<keyword evidence="12 18" id="KW-1015">Disulfide bond</keyword>
<dbReference type="InterPro" id="IPR033905">
    <property type="entry name" value="Secretory_peroxidase"/>
</dbReference>
<reference evidence="21" key="1">
    <citation type="journal article" date="2017" name="Nature">
        <title>The genome of Chenopodium quinoa.</title>
        <authorList>
            <person name="Jarvis D.E."/>
            <person name="Ho Y.S."/>
            <person name="Lightfoot D.J."/>
            <person name="Schmoeckel S.M."/>
            <person name="Li B."/>
            <person name="Borm T.J.A."/>
            <person name="Ohyanagi H."/>
            <person name="Mineta K."/>
            <person name="Michell C.T."/>
            <person name="Saber N."/>
            <person name="Kharbatia N.M."/>
            <person name="Rupper R.R."/>
            <person name="Sharp A.R."/>
            <person name="Dally N."/>
            <person name="Boughton B.A."/>
            <person name="Woo Y.H."/>
            <person name="Gao G."/>
            <person name="Schijlen E.G.W.M."/>
            <person name="Guo X."/>
            <person name="Momin A.A."/>
            <person name="Negrao S."/>
            <person name="Al-Babili S."/>
            <person name="Gehring C."/>
            <person name="Roessner U."/>
            <person name="Jung C."/>
            <person name="Murphy K."/>
            <person name="Arold S.T."/>
            <person name="Gojobori T."/>
            <person name="van der Linden C.G."/>
            <person name="van Loo E.N."/>
            <person name="Jellen E.N."/>
            <person name="Maughan P.J."/>
            <person name="Tester M."/>
        </authorList>
    </citation>
    <scope>NUCLEOTIDE SEQUENCE [LARGE SCALE GENOMIC DNA]</scope>
    <source>
        <strain evidence="21">cv. PI 614886</strain>
    </source>
</reference>
<dbReference type="GO" id="GO:0005576">
    <property type="term" value="C:extracellular region"/>
    <property type="evidence" value="ECO:0007669"/>
    <property type="project" value="UniProtKB-SubCell"/>
</dbReference>
<keyword evidence="11 16" id="KW-0408">Iron</keyword>
<feature type="disulfide bond" evidence="18">
    <location>
        <begin position="193"/>
        <end position="225"/>
    </location>
</feature>
<dbReference type="Proteomes" id="UP000596660">
    <property type="component" value="Unplaced"/>
</dbReference>
<evidence type="ECO:0000256" key="17">
    <source>
        <dbReference type="PIRSR" id="PIRSR600823-4"/>
    </source>
</evidence>
<dbReference type="InterPro" id="IPR010255">
    <property type="entry name" value="Haem_peroxidase_sf"/>
</dbReference>
<feature type="active site" description="Proton acceptor" evidence="14">
    <location>
        <position position="63"/>
    </location>
</feature>
<comment type="function">
    <text evidence="2">Removal of H(2)O(2), oxidation of toxic reductants, biosynthesis and degradation of lignin, suberization, auxin catabolism, response to environmental stresses such as wounding, pathogen attack and oxidative stress. These functions might be dependent on each isozyme/isoform in each plant tissue.</text>
</comment>
<evidence type="ECO:0000256" key="7">
    <source>
        <dbReference type="ARBA" id="ARBA00022723"/>
    </source>
</evidence>
<dbReference type="PROSITE" id="PS50873">
    <property type="entry name" value="PEROXIDASE_4"/>
    <property type="match status" value="1"/>
</dbReference>
<keyword evidence="4 19" id="KW-0964">Secreted</keyword>
<keyword evidence="8 19" id="KW-0732">Signal</keyword>
<protein>
    <recommendedName>
        <fullName evidence="3 19">Peroxidase</fullName>
        <ecNumber evidence="3 19">1.11.1.7</ecNumber>
    </recommendedName>
</protein>
<dbReference type="InterPro" id="IPR002016">
    <property type="entry name" value="Haem_peroxidase"/>
</dbReference>
<evidence type="ECO:0000256" key="8">
    <source>
        <dbReference type="ARBA" id="ARBA00022729"/>
    </source>
</evidence>
<dbReference type="EC" id="1.11.1.7" evidence="3 19"/>
<feature type="binding site" evidence="16">
    <location>
        <position position="71"/>
    </location>
    <ligand>
        <name>Ca(2+)</name>
        <dbReference type="ChEBI" id="CHEBI:29108"/>
        <label>1</label>
    </ligand>
</feature>
<evidence type="ECO:0000259" key="20">
    <source>
        <dbReference type="PROSITE" id="PS50873"/>
    </source>
</evidence>
<dbReference type="GO" id="GO:0006979">
    <property type="term" value="P:response to oxidative stress"/>
    <property type="evidence" value="ECO:0007669"/>
    <property type="project" value="UniProtKB-UniRule"/>
</dbReference>
<evidence type="ECO:0000256" key="4">
    <source>
        <dbReference type="ARBA" id="ARBA00022525"/>
    </source>
</evidence>
<dbReference type="EnsemblPlants" id="AUR62026546-RA">
    <property type="protein sequence ID" value="AUR62026546-RA:cds"/>
    <property type="gene ID" value="AUR62026546"/>
</dbReference>
<evidence type="ECO:0000256" key="15">
    <source>
        <dbReference type="PIRSR" id="PIRSR600823-2"/>
    </source>
</evidence>
<keyword evidence="13 19" id="KW-0376">Hydrogen peroxide</keyword>
<dbReference type="Gene3D" id="1.10.420.10">
    <property type="entry name" value="Peroxidase, domain 2"/>
    <property type="match status" value="1"/>
</dbReference>
<organism evidence="21 22">
    <name type="scientific">Chenopodium quinoa</name>
    <name type="common">Quinoa</name>
    <dbReference type="NCBI Taxonomy" id="63459"/>
    <lineage>
        <taxon>Eukaryota</taxon>
        <taxon>Viridiplantae</taxon>
        <taxon>Streptophyta</taxon>
        <taxon>Embryophyta</taxon>
        <taxon>Tracheophyta</taxon>
        <taxon>Spermatophyta</taxon>
        <taxon>Magnoliopsida</taxon>
        <taxon>eudicotyledons</taxon>
        <taxon>Gunneridae</taxon>
        <taxon>Pentapetalae</taxon>
        <taxon>Caryophyllales</taxon>
        <taxon>Chenopodiaceae</taxon>
        <taxon>Chenopodioideae</taxon>
        <taxon>Atripliceae</taxon>
        <taxon>Chenopodium</taxon>
    </lineage>
</organism>
<evidence type="ECO:0000256" key="13">
    <source>
        <dbReference type="ARBA" id="ARBA00023324"/>
    </source>
</evidence>
<reference evidence="21" key="2">
    <citation type="submission" date="2021-03" db="UniProtKB">
        <authorList>
            <consortium name="EnsemblPlants"/>
        </authorList>
    </citation>
    <scope>IDENTIFICATION</scope>
</reference>
<keyword evidence="9 16" id="KW-0106">Calcium</keyword>
<accession>A0A803MBS9</accession>
<dbReference type="GO" id="GO:0046872">
    <property type="term" value="F:metal ion binding"/>
    <property type="evidence" value="ECO:0007669"/>
    <property type="project" value="UniProtKB-UniRule"/>
</dbReference>
<comment type="catalytic activity">
    <reaction evidence="1 19">
        <text>2 a phenolic donor + H2O2 = 2 a phenolic radical donor + 2 H2O</text>
        <dbReference type="Rhea" id="RHEA:56136"/>
        <dbReference type="ChEBI" id="CHEBI:15377"/>
        <dbReference type="ChEBI" id="CHEBI:16240"/>
        <dbReference type="ChEBI" id="CHEBI:139520"/>
        <dbReference type="ChEBI" id="CHEBI:139521"/>
        <dbReference type="EC" id="1.11.1.7"/>
    </reaction>
</comment>
<evidence type="ECO:0000256" key="19">
    <source>
        <dbReference type="RuleBase" id="RU362060"/>
    </source>
</evidence>
<feature type="binding site" evidence="16">
    <location>
        <position position="64"/>
    </location>
    <ligand>
        <name>Ca(2+)</name>
        <dbReference type="ChEBI" id="CHEBI:29108"/>
        <label>1</label>
    </ligand>
</feature>
<evidence type="ECO:0000313" key="21">
    <source>
        <dbReference type="EnsemblPlants" id="AUR62026546-RA:cds"/>
    </source>
</evidence>
<dbReference type="PROSITE" id="PS00436">
    <property type="entry name" value="PEROXIDASE_2"/>
    <property type="match status" value="1"/>
</dbReference>
<dbReference type="AlphaFoldDB" id="A0A803MBS9"/>
<keyword evidence="7 16" id="KW-0479">Metal-binding</keyword>
<keyword evidence="5 19" id="KW-0575">Peroxidase</keyword>
<feature type="binding site" evidence="16">
    <location>
        <position position="73"/>
    </location>
    <ligand>
        <name>Ca(2+)</name>
        <dbReference type="ChEBI" id="CHEBI:29108"/>
        <label>1</label>
    </ligand>
</feature>
<comment type="subcellular location">
    <subcellularLocation>
        <location evidence="19">Secreted</location>
    </subcellularLocation>
</comment>
<evidence type="ECO:0000256" key="1">
    <source>
        <dbReference type="ARBA" id="ARBA00000189"/>
    </source>
</evidence>
<feature type="binding site" evidence="16">
    <location>
        <position position="238"/>
    </location>
    <ligand>
        <name>Ca(2+)</name>
        <dbReference type="ChEBI" id="CHEBI:29108"/>
        <label>2</label>
    </ligand>
</feature>
<comment type="cofactor">
    <cofactor evidence="16 19">
        <name>heme b</name>
        <dbReference type="ChEBI" id="CHEBI:60344"/>
    </cofactor>
    <text evidence="16 19">Binds 1 heme b (iron(II)-protoporphyrin IX) group per subunit.</text>
</comment>
<sequence length="320" mass="35094">MLSLGLILMTLVGHCYGNNKLRVGFYNGKCGSHNIEKVIYGVVQQKIREDPDIVSDLIRLSFHDCFVRGCDASILLEGKHTEQMARVNKKLGGIEDVGEIKEVVEKVCPGVVSCTDVLVIAARAAVFLAGGKWYDVETGRRDGRVSLSKEAEAILPPPTIPVNKAIQLFAKKGLNKRDFVVLLGGHTAGTAHCHSFKKRLYNFHGTHKPDPTISSSLLKVLRNTCPLNSQSDNEAFLDQTPNSHFKMDNAYYKQIVAHNGTLEIDQNMAISPLTKGIVKGLAKSPYQFLNEFGPAMVKMARIGVLTGHHGEIRKTCGSVN</sequence>
<feature type="binding site" evidence="16">
    <location>
        <position position="82"/>
    </location>
    <ligand>
        <name>Ca(2+)</name>
        <dbReference type="ChEBI" id="CHEBI:29108"/>
        <label>1</label>
    </ligand>
</feature>
<evidence type="ECO:0000256" key="6">
    <source>
        <dbReference type="ARBA" id="ARBA00022617"/>
    </source>
</evidence>
<feature type="disulfide bond" evidence="18">
    <location>
        <begin position="30"/>
        <end position="108"/>
    </location>
</feature>
<dbReference type="SUPFAM" id="SSF48113">
    <property type="entry name" value="Heme-dependent peroxidases"/>
    <property type="match status" value="1"/>
</dbReference>
<feature type="signal peptide" evidence="19">
    <location>
        <begin position="1"/>
        <end position="17"/>
    </location>
</feature>
<dbReference type="FunFam" id="1.10.420.10:FF:000007">
    <property type="entry name" value="Peroxidase"/>
    <property type="match status" value="1"/>
</dbReference>
<feature type="disulfide bond" evidence="18">
    <location>
        <begin position="65"/>
        <end position="70"/>
    </location>
</feature>
<evidence type="ECO:0000256" key="12">
    <source>
        <dbReference type="ARBA" id="ARBA00023157"/>
    </source>
</evidence>
<keyword evidence="10 19" id="KW-0560">Oxidoreductase</keyword>
<dbReference type="Gramene" id="AUR62026546-RA">
    <property type="protein sequence ID" value="AUR62026546-RA:cds"/>
    <property type="gene ID" value="AUR62026546"/>
</dbReference>
<keyword evidence="6 19" id="KW-0349">Heme</keyword>
<evidence type="ECO:0000256" key="11">
    <source>
        <dbReference type="ARBA" id="ARBA00023004"/>
    </source>
</evidence>
<feature type="domain" description="Plant heme peroxidase family profile" evidence="20">
    <location>
        <begin position="20"/>
        <end position="320"/>
    </location>
</feature>
<dbReference type="PRINTS" id="PR00458">
    <property type="entry name" value="PEROXIDASE"/>
</dbReference>
<evidence type="ECO:0000256" key="2">
    <source>
        <dbReference type="ARBA" id="ARBA00002322"/>
    </source>
</evidence>
<dbReference type="Gene3D" id="1.10.520.10">
    <property type="match status" value="1"/>
</dbReference>
<name>A0A803MBS9_CHEQI</name>
<evidence type="ECO:0000256" key="3">
    <source>
        <dbReference type="ARBA" id="ARBA00012313"/>
    </source>
</evidence>
<dbReference type="GO" id="GO:0140825">
    <property type="term" value="F:lactoperoxidase activity"/>
    <property type="evidence" value="ECO:0007669"/>
    <property type="project" value="UniProtKB-EC"/>
</dbReference>
<keyword evidence="22" id="KW-1185">Reference proteome</keyword>
<comment type="cofactor">
    <cofactor evidence="16 19">
        <name>Ca(2+)</name>
        <dbReference type="ChEBI" id="CHEBI:29108"/>
    </cofactor>
    <text evidence="16 19">Binds 2 calcium ions per subunit.</text>
</comment>
<evidence type="ECO:0000256" key="10">
    <source>
        <dbReference type="ARBA" id="ARBA00023002"/>
    </source>
</evidence>
<proteinExistence type="inferred from homology"/>
<dbReference type="PANTHER" id="PTHR31517:SF59">
    <property type="entry name" value="PEROXIDASE"/>
    <property type="match status" value="1"/>
</dbReference>
<feature type="binding site" evidence="16">
    <location>
        <position position="187"/>
    </location>
    <ligand>
        <name>Ca(2+)</name>
        <dbReference type="ChEBI" id="CHEBI:29108"/>
        <label>2</label>
    </ligand>
</feature>
<dbReference type="Pfam" id="PF00141">
    <property type="entry name" value="peroxidase"/>
    <property type="match status" value="1"/>
</dbReference>
<dbReference type="PANTHER" id="PTHR31517">
    <property type="match status" value="1"/>
</dbReference>
<feature type="binding site" evidence="16">
    <location>
        <position position="248"/>
    </location>
    <ligand>
        <name>Ca(2+)</name>
        <dbReference type="ChEBI" id="CHEBI:29108"/>
        <label>2</label>
    </ligand>
</feature>
<dbReference type="InterPro" id="IPR019794">
    <property type="entry name" value="Peroxidases_AS"/>
</dbReference>
<evidence type="ECO:0000256" key="16">
    <source>
        <dbReference type="PIRSR" id="PIRSR600823-3"/>
    </source>
</evidence>
<evidence type="ECO:0000256" key="9">
    <source>
        <dbReference type="ARBA" id="ARBA00022837"/>
    </source>
</evidence>
<feature type="binding site" evidence="16">
    <location>
        <position position="69"/>
    </location>
    <ligand>
        <name>Ca(2+)</name>
        <dbReference type="ChEBI" id="CHEBI:29108"/>
        <label>1</label>
    </ligand>
</feature>
<feature type="disulfide bond" evidence="18">
    <location>
        <begin position="114"/>
        <end position="316"/>
    </location>
</feature>
<evidence type="ECO:0000256" key="5">
    <source>
        <dbReference type="ARBA" id="ARBA00022559"/>
    </source>
</evidence>
<evidence type="ECO:0000256" key="18">
    <source>
        <dbReference type="PIRSR" id="PIRSR600823-5"/>
    </source>
</evidence>
<evidence type="ECO:0000256" key="14">
    <source>
        <dbReference type="PIRSR" id="PIRSR600823-1"/>
    </source>
</evidence>